<reference evidence="1 2" key="1">
    <citation type="submission" date="2024-01" db="EMBL/GenBank/DDBJ databases">
        <title>A draft genome for a cacao thread blight-causing isolate of Paramarasmius palmivorus.</title>
        <authorList>
            <person name="Baruah I.K."/>
            <person name="Bukari Y."/>
            <person name="Amoako-Attah I."/>
            <person name="Meinhardt L.W."/>
            <person name="Bailey B.A."/>
            <person name="Cohen S.P."/>
        </authorList>
    </citation>
    <scope>NUCLEOTIDE SEQUENCE [LARGE SCALE GENOMIC DNA]</scope>
    <source>
        <strain evidence="1 2">GH-12</strain>
    </source>
</reference>
<dbReference type="AlphaFoldDB" id="A0AAW0AVJ0"/>
<proteinExistence type="predicted"/>
<evidence type="ECO:0000313" key="2">
    <source>
        <dbReference type="Proteomes" id="UP001383192"/>
    </source>
</evidence>
<keyword evidence="2" id="KW-1185">Reference proteome</keyword>
<gene>
    <name evidence="1" type="ORF">VNI00_018779</name>
</gene>
<accession>A0AAW0AVJ0</accession>
<protein>
    <submittedName>
        <fullName evidence="1">Uncharacterized protein</fullName>
    </submittedName>
</protein>
<comment type="caution">
    <text evidence="1">The sequence shown here is derived from an EMBL/GenBank/DDBJ whole genome shotgun (WGS) entry which is preliminary data.</text>
</comment>
<dbReference type="EMBL" id="JAYKXP010000270">
    <property type="protein sequence ID" value="KAK7016997.1"/>
    <property type="molecule type" value="Genomic_DNA"/>
</dbReference>
<evidence type="ECO:0000313" key="1">
    <source>
        <dbReference type="EMBL" id="KAK7016997.1"/>
    </source>
</evidence>
<name>A0AAW0AVJ0_9AGAR</name>
<organism evidence="1 2">
    <name type="scientific">Paramarasmius palmivorus</name>
    <dbReference type="NCBI Taxonomy" id="297713"/>
    <lineage>
        <taxon>Eukaryota</taxon>
        <taxon>Fungi</taxon>
        <taxon>Dikarya</taxon>
        <taxon>Basidiomycota</taxon>
        <taxon>Agaricomycotina</taxon>
        <taxon>Agaricomycetes</taxon>
        <taxon>Agaricomycetidae</taxon>
        <taxon>Agaricales</taxon>
        <taxon>Marasmiineae</taxon>
        <taxon>Marasmiaceae</taxon>
        <taxon>Paramarasmius</taxon>
    </lineage>
</organism>
<dbReference type="Proteomes" id="UP001383192">
    <property type="component" value="Unassembled WGS sequence"/>
</dbReference>
<sequence length="328" mass="37288">MLVRDILIDLFTALIEDPNFPNRLSLVLIDRGFYEEYIFVSKTSALQQLVFSLLSDEKRQKNISTLHIQTGCTPAVVPRCSLSVPQALQDCGIDIREPRTCGHIGIHDHDNLITLLSLAASYVKTLTIHSVDPLFPVVEHVCRLTFSLATFVEVPAEMACTPHPFTPFPKAERIKLSFSFFIFNDRSMRLFDFRAMKCLQQAIFGFWDTADSTIVEALLHFRRPSSFQYLAIESDRGNTLPVPLQTLLTWCNGGWLLVLMDPVALGLIVPRWRQFIRYGSLGRRDRIAVHQLMESLITLNNFEGGYEWDALAAQKAKKDALKQRLGFV</sequence>